<dbReference type="PANTHER" id="PTHR12673:SF159">
    <property type="entry name" value="LD03170P"/>
    <property type="match status" value="1"/>
</dbReference>
<dbReference type="InterPro" id="IPR011993">
    <property type="entry name" value="PH-like_dom_sf"/>
</dbReference>
<dbReference type="InterPro" id="IPR001849">
    <property type="entry name" value="PH_domain"/>
</dbReference>
<name>A0A7M5UHV1_9CNID</name>
<dbReference type="SMART" id="SM00233">
    <property type="entry name" value="PH"/>
    <property type="match status" value="1"/>
</dbReference>
<keyword evidence="4" id="KW-1185">Reference proteome</keyword>
<dbReference type="SUPFAM" id="SSF48065">
    <property type="entry name" value="DBL homology domain (DH-domain)"/>
    <property type="match status" value="1"/>
</dbReference>
<protein>
    <recommendedName>
        <fullName evidence="2">DH domain-containing protein</fullName>
    </recommendedName>
</protein>
<dbReference type="PROSITE" id="PS50010">
    <property type="entry name" value="DH_2"/>
    <property type="match status" value="1"/>
</dbReference>
<dbReference type="InterPro" id="IPR000219">
    <property type="entry name" value="DH_dom"/>
</dbReference>
<dbReference type="Proteomes" id="UP000594262">
    <property type="component" value="Unplaced"/>
</dbReference>
<dbReference type="Gene3D" id="2.30.29.30">
    <property type="entry name" value="Pleckstrin-homology domain (PH domain)/Phosphotyrosine-binding domain (PTB)"/>
    <property type="match status" value="1"/>
</dbReference>
<dbReference type="CDD" id="cd00160">
    <property type="entry name" value="RhoGEF"/>
    <property type="match status" value="1"/>
</dbReference>
<evidence type="ECO:0000313" key="4">
    <source>
        <dbReference type="Proteomes" id="UP000594262"/>
    </source>
</evidence>
<organism evidence="3 4">
    <name type="scientific">Clytia hemisphaerica</name>
    <dbReference type="NCBI Taxonomy" id="252671"/>
    <lineage>
        <taxon>Eukaryota</taxon>
        <taxon>Metazoa</taxon>
        <taxon>Cnidaria</taxon>
        <taxon>Hydrozoa</taxon>
        <taxon>Hydroidolina</taxon>
        <taxon>Leptothecata</taxon>
        <taxon>Obeliida</taxon>
        <taxon>Clytiidae</taxon>
        <taxon>Clytia</taxon>
    </lineage>
</organism>
<dbReference type="PANTHER" id="PTHR12673">
    <property type="entry name" value="FACIOGENITAL DYSPLASIA PROTEIN"/>
    <property type="match status" value="1"/>
</dbReference>
<dbReference type="Gene3D" id="1.20.900.10">
    <property type="entry name" value="Dbl homology (DH) domain"/>
    <property type="match status" value="1"/>
</dbReference>
<dbReference type="GO" id="GO:0005085">
    <property type="term" value="F:guanyl-nucleotide exchange factor activity"/>
    <property type="evidence" value="ECO:0007669"/>
    <property type="project" value="InterPro"/>
</dbReference>
<dbReference type="GO" id="GO:0005737">
    <property type="term" value="C:cytoplasm"/>
    <property type="evidence" value="ECO:0007669"/>
    <property type="project" value="TreeGrafter"/>
</dbReference>
<dbReference type="AlphaFoldDB" id="A0A7M5UHV1"/>
<sequence>MEKKKILNEIYKTEKSYLHHLVLLKTLFLEPLKISSVLPARHIDGIFSNIEAIYQVSAHLLELMESEGVIHALLNLAPYLKLYSLYANNFNTSNKLLEECLKNYPDFHRLVSFQETREEMQCLKLSALLVTPIQRVPRYRLLVETLLAKTPADAIDFKKLKDAYNKLNEIAIHINECVRQHENFMTMLGIQNRFSGNQRPQIIAPGRKFLKEGNLTKITTSGHVKLRKVYLFNDILLVAKCESNGLLSCREIFELNDSIFESVLGNTSNGNGVFRMIDKKKSLVLCCMEETNSWASDIKNAIQNVHCTSNRFISIENGEKKRIFLNGAKTRESQKSEKMLKRQTVLESKSTSSIIASNAANNNNNVSSDANHYYHKNDTIDSTITSKWLHNNTDSAVFESGQPSVAIENSNVNNGSGTAAVKQHWSLSFSSGIENRPSIRSLRGSIQQIISCSPSKRKRKTSEASIVQEKKQKTIHNDSNNYGTGIGENQKDQSYSSCRVIKRNT</sequence>
<dbReference type="EnsemblMetazoa" id="CLYHEMT001281.1">
    <property type="protein sequence ID" value="CLYHEMP001281.1"/>
    <property type="gene ID" value="CLYHEMG001281"/>
</dbReference>
<dbReference type="SMART" id="SM00325">
    <property type="entry name" value="RhoGEF"/>
    <property type="match status" value="1"/>
</dbReference>
<dbReference type="InterPro" id="IPR051092">
    <property type="entry name" value="FYVE_RhoGEF_PH"/>
</dbReference>
<proteinExistence type="predicted"/>
<dbReference type="OrthoDB" id="415460at2759"/>
<evidence type="ECO:0000256" key="1">
    <source>
        <dbReference type="SAM" id="MobiDB-lite"/>
    </source>
</evidence>
<accession>A0A7M5UHV1</accession>
<dbReference type="SUPFAM" id="SSF50729">
    <property type="entry name" value="PH domain-like"/>
    <property type="match status" value="1"/>
</dbReference>
<dbReference type="Pfam" id="PF00621">
    <property type="entry name" value="RhoGEF"/>
    <property type="match status" value="1"/>
</dbReference>
<feature type="region of interest" description="Disordered" evidence="1">
    <location>
        <begin position="453"/>
        <end position="505"/>
    </location>
</feature>
<feature type="domain" description="DH" evidence="2">
    <location>
        <begin position="2"/>
        <end position="177"/>
    </location>
</feature>
<dbReference type="InterPro" id="IPR035899">
    <property type="entry name" value="DBL_dom_sf"/>
</dbReference>
<evidence type="ECO:0000259" key="2">
    <source>
        <dbReference type="PROSITE" id="PS50010"/>
    </source>
</evidence>
<evidence type="ECO:0000313" key="3">
    <source>
        <dbReference type="EnsemblMetazoa" id="CLYHEMP001281.1"/>
    </source>
</evidence>
<reference evidence="3" key="1">
    <citation type="submission" date="2021-01" db="UniProtKB">
        <authorList>
            <consortium name="EnsemblMetazoa"/>
        </authorList>
    </citation>
    <scope>IDENTIFICATION</scope>
</reference>